<feature type="compositionally biased region" description="Pro residues" evidence="1">
    <location>
        <begin position="110"/>
        <end position="121"/>
    </location>
</feature>
<accession>A0A836G9G3</accession>
<name>A0A836G9G3_9TRYP</name>
<dbReference type="AlphaFoldDB" id="A0A836G9G3"/>
<organism evidence="2 3">
    <name type="scientific">Leishmania orientalis</name>
    <dbReference type="NCBI Taxonomy" id="2249476"/>
    <lineage>
        <taxon>Eukaryota</taxon>
        <taxon>Discoba</taxon>
        <taxon>Euglenozoa</taxon>
        <taxon>Kinetoplastea</taxon>
        <taxon>Metakinetoplastina</taxon>
        <taxon>Trypanosomatida</taxon>
        <taxon>Trypanosomatidae</taxon>
        <taxon>Leishmaniinae</taxon>
        <taxon>Leishmania</taxon>
    </lineage>
</organism>
<sequence length="208" mass="22539">MLSLPPPPVTPSTLTFPLPPLLSVCFSLPTHPHPHTHTHTDTHTCRRAFFQLYEETLFRVTPAYALTYRFLLQICRVERSMLTPGVTLSERWLHDAEGLVSRAQSITPTSPLPPTAAPSPPQAGLSSTPPSLDSSAAAGDPTPYGVTAQQLDALSAMAYLVGSPLQRQQPVGSDMTHPALLVAAKLLQRGVDPERIIALIECRHRDAS</sequence>
<keyword evidence="3" id="KW-1185">Reference proteome</keyword>
<dbReference type="RefSeq" id="XP_067060026.1">
    <property type="nucleotide sequence ID" value="XM_067204474.1"/>
</dbReference>
<protein>
    <submittedName>
        <fullName evidence="2">Uncharacterized protein</fullName>
    </submittedName>
</protein>
<reference evidence="3" key="2">
    <citation type="journal article" date="2021" name="Sci. Data">
        <title>Chromosome-scale genome sequencing, assembly and annotation of six genomes from subfamily Leishmaniinae.</title>
        <authorList>
            <person name="Almutairi H."/>
            <person name="Urbaniak M.D."/>
            <person name="Bates M.D."/>
            <person name="Jariyapan N."/>
            <person name="Kwakye-Nuako G."/>
            <person name="Thomaz Soccol V."/>
            <person name="Al-Salem W.S."/>
            <person name="Dillon R.J."/>
            <person name="Bates P.A."/>
            <person name="Gatherer D."/>
        </authorList>
    </citation>
    <scope>NUCLEOTIDE SEQUENCE [LARGE SCALE GENOMIC DNA]</scope>
</reference>
<evidence type="ECO:0000313" key="2">
    <source>
        <dbReference type="EMBL" id="KAG5469049.1"/>
    </source>
</evidence>
<proteinExistence type="predicted"/>
<dbReference type="Proteomes" id="UP000674143">
    <property type="component" value="Unassembled WGS sequence"/>
</dbReference>
<evidence type="ECO:0000313" key="3">
    <source>
        <dbReference type="Proteomes" id="UP000674143"/>
    </source>
</evidence>
<comment type="caution">
    <text evidence="2">The sequence shown here is derived from an EMBL/GenBank/DDBJ whole genome shotgun (WGS) entry which is preliminary data.</text>
</comment>
<dbReference type="GeneID" id="92358408"/>
<feature type="region of interest" description="Disordered" evidence="1">
    <location>
        <begin position="105"/>
        <end position="144"/>
    </location>
</feature>
<dbReference type="EMBL" id="JAFHLR010000033">
    <property type="protein sequence ID" value="KAG5469049.1"/>
    <property type="molecule type" value="Genomic_DNA"/>
</dbReference>
<gene>
    <name evidence="2" type="ORF">LSCM4_02445</name>
</gene>
<evidence type="ECO:0000256" key="1">
    <source>
        <dbReference type="SAM" id="MobiDB-lite"/>
    </source>
</evidence>
<dbReference type="KEGG" id="loi:92358408"/>
<feature type="compositionally biased region" description="Polar residues" evidence="1">
    <location>
        <begin position="124"/>
        <end position="134"/>
    </location>
</feature>
<reference evidence="3" key="1">
    <citation type="journal article" date="2021" name="Microbiol. Resour. Announc.">
        <title>LGAAP: Leishmaniinae Genome Assembly and Annotation Pipeline.</title>
        <authorList>
            <person name="Almutairi H."/>
            <person name="Urbaniak M.D."/>
            <person name="Bates M.D."/>
            <person name="Jariyapan N."/>
            <person name="Kwakye-Nuako G."/>
            <person name="Thomaz-Soccol V."/>
            <person name="Al-Salem W.S."/>
            <person name="Dillon R.J."/>
            <person name="Bates P.A."/>
            <person name="Gatherer D."/>
        </authorList>
    </citation>
    <scope>NUCLEOTIDE SEQUENCE [LARGE SCALE GENOMIC DNA]</scope>
</reference>